<protein>
    <submittedName>
        <fullName evidence="2">Uncharacterized protein</fullName>
    </submittedName>
</protein>
<proteinExistence type="predicted"/>
<accession>A0A2G8S961</accession>
<feature type="region of interest" description="Disordered" evidence="1">
    <location>
        <begin position="36"/>
        <end position="103"/>
    </location>
</feature>
<evidence type="ECO:0000313" key="3">
    <source>
        <dbReference type="EMBL" id="PIL30192.1"/>
    </source>
</evidence>
<reference evidence="2 4" key="1">
    <citation type="journal article" date="2015" name="Sci. Rep.">
        <title>Chromosome-level genome map provides insights into diverse defense mechanisms in the medicinal fungus Ganoderma sinense.</title>
        <authorList>
            <person name="Zhu Y."/>
            <person name="Xu J."/>
            <person name="Sun C."/>
            <person name="Zhou S."/>
            <person name="Xu H."/>
            <person name="Nelson D.R."/>
            <person name="Qian J."/>
            <person name="Song J."/>
            <person name="Luo H."/>
            <person name="Xiang L."/>
            <person name="Li Y."/>
            <person name="Xu Z."/>
            <person name="Ji A."/>
            <person name="Wang L."/>
            <person name="Lu S."/>
            <person name="Hayward A."/>
            <person name="Sun W."/>
            <person name="Li X."/>
            <person name="Schwartz D.C."/>
            <person name="Wang Y."/>
            <person name="Chen S."/>
        </authorList>
    </citation>
    <scope>NUCLEOTIDE SEQUENCE [LARGE SCALE GENOMIC DNA]</scope>
    <source>
        <strain evidence="2 4">ZZ0214-1</strain>
    </source>
</reference>
<dbReference type="AlphaFoldDB" id="A0A2G8S961"/>
<evidence type="ECO:0000313" key="4">
    <source>
        <dbReference type="Proteomes" id="UP000230002"/>
    </source>
</evidence>
<gene>
    <name evidence="2" type="ORF">GSI_07665</name>
    <name evidence="3" type="ORF">GSI_07770</name>
</gene>
<evidence type="ECO:0000256" key="1">
    <source>
        <dbReference type="SAM" id="MobiDB-lite"/>
    </source>
</evidence>
<dbReference type="EMBL" id="AYKW01000016">
    <property type="protein sequence ID" value="PIL30088.1"/>
    <property type="molecule type" value="Genomic_DNA"/>
</dbReference>
<organism evidence="2 4">
    <name type="scientific">Ganoderma sinense ZZ0214-1</name>
    <dbReference type="NCBI Taxonomy" id="1077348"/>
    <lineage>
        <taxon>Eukaryota</taxon>
        <taxon>Fungi</taxon>
        <taxon>Dikarya</taxon>
        <taxon>Basidiomycota</taxon>
        <taxon>Agaricomycotina</taxon>
        <taxon>Agaricomycetes</taxon>
        <taxon>Polyporales</taxon>
        <taxon>Polyporaceae</taxon>
        <taxon>Ganoderma</taxon>
    </lineage>
</organism>
<keyword evidence="4" id="KW-1185">Reference proteome</keyword>
<name>A0A2G8S961_9APHY</name>
<sequence>MADGLREAPPPLTLGGTRTALAFDARIRASALRFTSESDPRPMSGLVVRSPVGAAPPRTPVVPRSQRSRAPSSTSPRHASIRFNRPHPQPYQLPDSPNGEHERIHTATDPAHPGAVRLWSLTMVHGSWRASGQSPAWRCFSRLRSTLANEDPPRGSRTPPSGVHEVFGLSFAGSRFISEQNQAARHSGPRMLGIPLTSLAGFRLSSSWTSPSSLSASRHDVGPYTRALHALCVR</sequence>
<evidence type="ECO:0000313" key="2">
    <source>
        <dbReference type="EMBL" id="PIL30088.1"/>
    </source>
</evidence>
<dbReference type="EMBL" id="AYKW01000016">
    <property type="protein sequence ID" value="PIL30192.1"/>
    <property type="molecule type" value="Genomic_DNA"/>
</dbReference>
<comment type="caution">
    <text evidence="2">The sequence shown here is derived from an EMBL/GenBank/DDBJ whole genome shotgun (WGS) entry which is preliminary data.</text>
</comment>
<dbReference type="Proteomes" id="UP000230002">
    <property type="component" value="Unassembled WGS sequence"/>
</dbReference>
<feature type="compositionally biased region" description="Polar residues" evidence="1">
    <location>
        <begin position="68"/>
        <end position="77"/>
    </location>
</feature>